<protein>
    <submittedName>
        <fullName evidence="1">Uncharacterized protein</fullName>
    </submittedName>
</protein>
<reference evidence="1" key="2">
    <citation type="journal article" date="2015" name="Fish Shellfish Immunol.">
        <title>Early steps in the European eel (Anguilla anguilla)-Vibrio vulnificus interaction in the gills: Role of the RtxA13 toxin.</title>
        <authorList>
            <person name="Callol A."/>
            <person name="Pajuelo D."/>
            <person name="Ebbesson L."/>
            <person name="Teles M."/>
            <person name="MacKenzie S."/>
            <person name="Amaro C."/>
        </authorList>
    </citation>
    <scope>NUCLEOTIDE SEQUENCE</scope>
</reference>
<organism evidence="1">
    <name type="scientific">Anguilla anguilla</name>
    <name type="common">European freshwater eel</name>
    <name type="synonym">Muraena anguilla</name>
    <dbReference type="NCBI Taxonomy" id="7936"/>
    <lineage>
        <taxon>Eukaryota</taxon>
        <taxon>Metazoa</taxon>
        <taxon>Chordata</taxon>
        <taxon>Craniata</taxon>
        <taxon>Vertebrata</taxon>
        <taxon>Euteleostomi</taxon>
        <taxon>Actinopterygii</taxon>
        <taxon>Neopterygii</taxon>
        <taxon>Teleostei</taxon>
        <taxon>Anguilliformes</taxon>
        <taxon>Anguillidae</taxon>
        <taxon>Anguilla</taxon>
    </lineage>
</organism>
<dbReference type="AlphaFoldDB" id="A0A0E9QEI4"/>
<dbReference type="EMBL" id="GBXM01100630">
    <property type="protein sequence ID" value="JAH07947.1"/>
    <property type="molecule type" value="Transcribed_RNA"/>
</dbReference>
<accession>A0A0E9QEI4</accession>
<reference evidence="1" key="1">
    <citation type="submission" date="2014-11" db="EMBL/GenBank/DDBJ databases">
        <authorList>
            <person name="Amaro Gonzalez C."/>
        </authorList>
    </citation>
    <scope>NUCLEOTIDE SEQUENCE</scope>
</reference>
<sequence length="43" mass="4958">MLNFDWALFDQTLGRETALASILKIDLSKLHSRIFSIYKGKCI</sequence>
<evidence type="ECO:0000313" key="1">
    <source>
        <dbReference type="EMBL" id="JAH15214.1"/>
    </source>
</evidence>
<name>A0A0E9QEI4_ANGAN</name>
<proteinExistence type="predicted"/>
<dbReference type="EMBL" id="GBXM01093363">
    <property type="protein sequence ID" value="JAH15214.1"/>
    <property type="molecule type" value="Transcribed_RNA"/>
</dbReference>